<dbReference type="SUPFAM" id="SSF56935">
    <property type="entry name" value="Porins"/>
    <property type="match status" value="1"/>
</dbReference>
<protein>
    <submittedName>
        <fullName evidence="9">TonB-dependent receptor</fullName>
    </submittedName>
</protein>
<evidence type="ECO:0000256" key="1">
    <source>
        <dbReference type="ARBA" id="ARBA00004442"/>
    </source>
</evidence>
<keyword evidence="4" id="KW-0798">TonB box</keyword>
<keyword evidence="9" id="KW-0675">Receptor</keyword>
<name>A0A829WSM7_GLUOY</name>
<evidence type="ECO:0000259" key="7">
    <source>
        <dbReference type="Pfam" id="PF00593"/>
    </source>
</evidence>
<dbReference type="EMBL" id="BARJ01000002">
    <property type="protein sequence ID" value="GEM15871.1"/>
    <property type="molecule type" value="Genomic_DNA"/>
</dbReference>
<feature type="domain" description="TonB-dependent receptor plug" evidence="8">
    <location>
        <begin position="139"/>
        <end position="258"/>
    </location>
</feature>
<evidence type="ECO:0000256" key="5">
    <source>
        <dbReference type="SAM" id="MobiDB-lite"/>
    </source>
</evidence>
<dbReference type="GO" id="GO:0009279">
    <property type="term" value="C:cell outer membrane"/>
    <property type="evidence" value="ECO:0007669"/>
    <property type="project" value="UniProtKB-SubCell"/>
</dbReference>
<dbReference type="Pfam" id="PF07715">
    <property type="entry name" value="Plug"/>
    <property type="match status" value="1"/>
</dbReference>
<dbReference type="InterPro" id="IPR012910">
    <property type="entry name" value="Plug_dom"/>
</dbReference>
<sequence length="1086" mass="117333">MARAVSLSSRKIRFFAGTILGASLELVLPGAAYAASETPAVNTDNRPGTVAQTPAHKKTTHGHSRMTRGQTVRTVTKSTPVTPVAASTQATGPAPKTSPAAASSTTTERTAALAETGQGGTENILVTGSRLTTNSISEVQPVTTMDAEQIRKRGYTNVGLALMQENPSFGVPDNSPIGSQGSNGAGQTYVNMYNLGSQRTLTLVNGHRFVSSATSSIFGSVSGSPVDFSMIPSALVKKVETVSVGGAPVYGSDAIAGTVNIKMDDRYQGIKLDGQSGWSQRLQDINYRLSLAAGHHFDHDKGSIVFGAEYNQQFGMKDSDTPWTGANSYYFSRATSGPYSYVLSQGSREPTYTATGIPTIKDGYANKYGVNYDGIRSPTGTSMIFSNDGKSLIPETYNHATNSSTNVAGGNGFATANYDNLIVDQQRLALTSLAHYDITDHLHASWEGWYGHTLSTNTAHTPYYSAYAHGKAGAKNGSLIMSTDNPYLTSEERTTIINALAQAKQSTDTFYLNRANTDLYSGAYTTDEQLFRTVAGLNGDFDFLHRNFQWEVSGTYGRSLASTTQNQIVTQNLFNAVNAVRGSNGAITCAPGYTNATIATKSETCAPLDVFGVNQASQQAVNYVTAVSRTNQVNSQFDIVADVKGKIIQLPAGALSFVLGYEHRREGFQFNPGTFKTGQIQADGTCTPYGNSVCETAVSGAYHTHEAFGELDAPLISPQMHVAGVYNLALHSAGRYVYNSMTGGFWTWTAGAAYSPTRDITFRGNYTRSLRAPSVTELFAPQASVYDDGADPCDYGSINGGSHPAIRAANCAKAGVPKGFVSRISSSSVLGTSGGNPHLQNEAANSFTGGVLIRPRPVSGLMIQADYVDILIKHEIADLSISDVMDACYDSASYPSNSWCNQFTRDPNTHEITNFTEGYYNIASEHFRGLQASLRYDMPLTKVGFSPDAGEVGVSLNYLHQFYHAYQVGSGSLQNELGGSGSPKDNFTANFNYTRGPLYFQWQMMYYGKSRVSPNVPVSEYEYPYYNQYFLFNMTTGYTFLKHYNANFVMNNVFDARPQFPYTGSTSRYWEGIIGRSFKLDISAEF</sequence>
<comment type="similarity">
    <text evidence="4">Belongs to the TonB-dependent receptor family.</text>
</comment>
<feature type="signal peptide" evidence="6">
    <location>
        <begin position="1"/>
        <end position="34"/>
    </location>
</feature>
<dbReference type="AlphaFoldDB" id="A0A829WSM7"/>
<dbReference type="InterPro" id="IPR037066">
    <property type="entry name" value="Plug_dom_sf"/>
</dbReference>
<feature type="chain" id="PRO_5032972128" evidence="6">
    <location>
        <begin position="35"/>
        <end position="1086"/>
    </location>
</feature>
<comment type="caution">
    <text evidence="9">The sequence shown here is derived from an EMBL/GenBank/DDBJ whole genome shotgun (WGS) entry which is preliminary data.</text>
</comment>
<dbReference type="Pfam" id="PF00593">
    <property type="entry name" value="TonB_dep_Rec_b-barrel"/>
    <property type="match status" value="1"/>
</dbReference>
<dbReference type="Proteomes" id="UP000484858">
    <property type="component" value="Unassembled WGS sequence"/>
</dbReference>
<evidence type="ECO:0000313" key="9">
    <source>
        <dbReference type="EMBL" id="GEM15871.1"/>
    </source>
</evidence>
<keyword evidence="6" id="KW-0732">Signal</keyword>
<accession>A0A829WSM7</accession>
<feature type="compositionally biased region" description="Basic residues" evidence="5">
    <location>
        <begin position="55"/>
        <end position="66"/>
    </location>
</feature>
<evidence type="ECO:0000256" key="3">
    <source>
        <dbReference type="ARBA" id="ARBA00023237"/>
    </source>
</evidence>
<evidence type="ECO:0000256" key="6">
    <source>
        <dbReference type="SAM" id="SignalP"/>
    </source>
</evidence>
<proteinExistence type="inferred from homology"/>
<feature type="compositionally biased region" description="Low complexity" evidence="5">
    <location>
        <begin position="90"/>
        <end position="116"/>
    </location>
</feature>
<gene>
    <name evidence="9" type="ORF">NBRC3293_0368</name>
</gene>
<feature type="domain" description="TonB-dependent receptor-like beta-barrel" evidence="7">
    <location>
        <begin position="511"/>
        <end position="1053"/>
    </location>
</feature>
<comment type="subcellular location">
    <subcellularLocation>
        <location evidence="1 4">Cell outer membrane</location>
    </subcellularLocation>
</comment>
<feature type="compositionally biased region" description="Polar residues" evidence="5">
    <location>
        <begin position="67"/>
        <end position="89"/>
    </location>
</feature>
<organism evidence="9 10">
    <name type="scientific">Gluconobacter oxydans NBRC 3293</name>
    <dbReference type="NCBI Taxonomy" id="1315969"/>
    <lineage>
        <taxon>Bacteria</taxon>
        <taxon>Pseudomonadati</taxon>
        <taxon>Pseudomonadota</taxon>
        <taxon>Alphaproteobacteria</taxon>
        <taxon>Acetobacterales</taxon>
        <taxon>Acetobacteraceae</taxon>
        <taxon>Gluconobacter</taxon>
    </lineage>
</organism>
<keyword evidence="3" id="KW-0998">Cell outer membrane</keyword>
<dbReference type="Gene3D" id="2.170.130.10">
    <property type="entry name" value="TonB-dependent receptor, plug domain"/>
    <property type="match status" value="1"/>
</dbReference>
<dbReference type="Gene3D" id="2.40.170.20">
    <property type="entry name" value="TonB-dependent receptor, beta-barrel domain"/>
    <property type="match status" value="1"/>
</dbReference>
<dbReference type="PANTHER" id="PTHR47234:SF2">
    <property type="entry name" value="TONB-DEPENDENT RECEPTOR"/>
    <property type="match status" value="1"/>
</dbReference>
<dbReference type="PANTHER" id="PTHR47234">
    <property type="match status" value="1"/>
</dbReference>
<dbReference type="InterPro" id="IPR036942">
    <property type="entry name" value="Beta-barrel_TonB_sf"/>
</dbReference>
<evidence type="ECO:0000256" key="2">
    <source>
        <dbReference type="ARBA" id="ARBA00023136"/>
    </source>
</evidence>
<feature type="region of interest" description="Disordered" evidence="5">
    <location>
        <begin position="39"/>
        <end position="122"/>
    </location>
</feature>
<evidence type="ECO:0000259" key="8">
    <source>
        <dbReference type="Pfam" id="PF07715"/>
    </source>
</evidence>
<keyword evidence="2 4" id="KW-0472">Membrane</keyword>
<reference evidence="9 10" key="1">
    <citation type="submission" date="2013-04" db="EMBL/GenBank/DDBJ databases">
        <title>Gluconobacter oxydans NBRC 3293 whole genome sequence.</title>
        <authorList>
            <person name="Matsutani M."/>
            <person name="Yakushi T."/>
            <person name="Matsushita K."/>
        </authorList>
    </citation>
    <scope>NUCLEOTIDE SEQUENCE [LARGE SCALE GENOMIC DNA]</scope>
    <source>
        <strain evidence="9 10">NBRC 3293</strain>
    </source>
</reference>
<evidence type="ECO:0000313" key="10">
    <source>
        <dbReference type="Proteomes" id="UP000484858"/>
    </source>
</evidence>
<dbReference type="InterPro" id="IPR000531">
    <property type="entry name" value="Beta-barrel_TonB"/>
</dbReference>
<evidence type="ECO:0000256" key="4">
    <source>
        <dbReference type="RuleBase" id="RU003357"/>
    </source>
</evidence>
<feature type="compositionally biased region" description="Polar residues" evidence="5">
    <location>
        <begin position="39"/>
        <end position="52"/>
    </location>
</feature>